<reference evidence="7" key="1">
    <citation type="submission" date="2017-01" db="EMBL/GenBank/DDBJ databases">
        <authorList>
            <person name="Varghese N."/>
            <person name="Submissions S."/>
        </authorList>
    </citation>
    <scope>NUCLEOTIDE SEQUENCE [LARGE SCALE GENOMIC DNA]</scope>
    <source>
        <strain evidence="7">ATCC 51758</strain>
    </source>
</reference>
<dbReference type="PROSITE" id="PS51318">
    <property type="entry name" value="TAT"/>
    <property type="match status" value="1"/>
</dbReference>
<dbReference type="InterPro" id="IPR004846">
    <property type="entry name" value="T2SS/T3SS_dom"/>
</dbReference>
<feature type="chain" id="PRO_5012230078" evidence="3">
    <location>
        <begin position="32"/>
        <end position="525"/>
    </location>
</feature>
<dbReference type="Pfam" id="PF13629">
    <property type="entry name" value="T2SS-T3SS_pil_N"/>
    <property type="match status" value="1"/>
</dbReference>
<proteinExistence type="inferred from homology"/>
<feature type="region of interest" description="Disordered" evidence="2">
    <location>
        <begin position="487"/>
        <end position="525"/>
    </location>
</feature>
<dbReference type="PANTHER" id="PTHR30332">
    <property type="entry name" value="PROBABLE GENERAL SECRETION PATHWAY PROTEIN D"/>
    <property type="match status" value="1"/>
</dbReference>
<comment type="similarity">
    <text evidence="1">Belongs to the bacterial secretin family.</text>
</comment>
<evidence type="ECO:0000256" key="1">
    <source>
        <dbReference type="RuleBase" id="RU004003"/>
    </source>
</evidence>
<dbReference type="PANTHER" id="PTHR30332:SF17">
    <property type="entry name" value="TYPE IV PILIATION SYSTEM PROTEIN DR_0774-RELATED"/>
    <property type="match status" value="1"/>
</dbReference>
<dbReference type="GO" id="GO:0015627">
    <property type="term" value="C:type II protein secretion system complex"/>
    <property type="evidence" value="ECO:0007669"/>
    <property type="project" value="TreeGrafter"/>
</dbReference>
<dbReference type="OrthoDB" id="9775455at2"/>
<evidence type="ECO:0000256" key="3">
    <source>
        <dbReference type="SAM" id="SignalP"/>
    </source>
</evidence>
<feature type="domain" description="Pilus formation protein N-terminal" evidence="5">
    <location>
        <begin position="120"/>
        <end position="158"/>
    </location>
</feature>
<evidence type="ECO:0000259" key="4">
    <source>
        <dbReference type="Pfam" id="PF00263"/>
    </source>
</evidence>
<dbReference type="Proteomes" id="UP000186819">
    <property type="component" value="Unassembled WGS sequence"/>
</dbReference>
<dbReference type="Pfam" id="PF00263">
    <property type="entry name" value="Secretin"/>
    <property type="match status" value="1"/>
</dbReference>
<feature type="compositionally biased region" description="Polar residues" evidence="2">
    <location>
        <begin position="503"/>
        <end position="517"/>
    </location>
</feature>
<gene>
    <name evidence="6" type="ORF">SAMN05421829_1014</name>
</gene>
<dbReference type="InterPro" id="IPR001775">
    <property type="entry name" value="GspD/PilQ"/>
</dbReference>
<feature type="region of interest" description="Disordered" evidence="2">
    <location>
        <begin position="83"/>
        <end position="116"/>
    </location>
</feature>
<protein>
    <submittedName>
        <fullName evidence="6">Pilus assembly protein CpaC</fullName>
    </submittedName>
</protein>
<evidence type="ECO:0000259" key="5">
    <source>
        <dbReference type="Pfam" id="PF13629"/>
    </source>
</evidence>
<dbReference type="RefSeq" id="WP_076600057.1">
    <property type="nucleotide sequence ID" value="NZ_FTMD01000001.1"/>
</dbReference>
<dbReference type="STRING" id="34027.SAMN05421829_1014"/>
<evidence type="ECO:0000256" key="2">
    <source>
        <dbReference type="SAM" id="MobiDB-lite"/>
    </source>
</evidence>
<evidence type="ECO:0000313" key="7">
    <source>
        <dbReference type="Proteomes" id="UP000186819"/>
    </source>
</evidence>
<feature type="domain" description="Type II/III secretion system secretin-like" evidence="4">
    <location>
        <begin position="298"/>
        <end position="467"/>
    </location>
</feature>
<keyword evidence="7" id="KW-1185">Reference proteome</keyword>
<keyword evidence="3" id="KW-0732">Signal</keyword>
<name>A0A1N6N2Q5_9RHOO</name>
<dbReference type="AlphaFoldDB" id="A0A1N6N2Q5"/>
<organism evidence="6 7">
    <name type="scientific">Aromatoleum tolulyticum</name>
    <dbReference type="NCBI Taxonomy" id="34027"/>
    <lineage>
        <taxon>Bacteria</taxon>
        <taxon>Pseudomonadati</taxon>
        <taxon>Pseudomonadota</taxon>
        <taxon>Betaproteobacteria</taxon>
        <taxon>Rhodocyclales</taxon>
        <taxon>Rhodocyclaceae</taxon>
        <taxon>Aromatoleum</taxon>
    </lineage>
</organism>
<dbReference type="GO" id="GO:0009306">
    <property type="term" value="P:protein secretion"/>
    <property type="evidence" value="ECO:0007669"/>
    <property type="project" value="InterPro"/>
</dbReference>
<accession>A0A1N6N2Q5</accession>
<sequence length="525" mass="54640">MTNNKNIFRRTLAGYAATAVVALALSGMAQAAVTGTPPAMKSVGVAKGGGSPCGRVEIAPMVTIPVGKSSVIRPQTPVTRILLGNPENAQAARPSTDAGKDDKGAQQQSQSDGRPGVAQVDVLLLSPNEIYLLGKTVGSTNVVLVDRAGGCTALDVTVAMDVTSVQGALATLLPDEAGIKVSSAYDSLVLSGTVTDATRVDRAVEIASAYVRDGGGQKGRNERVVNMLQVGAPQQVMLEVKVAEISKTLAEKIGVRLSHSAKTDGVVYSVVSDFLTGGNGLIDIIRRGKDGRVTLDAQKDDGLVKILAEPNVMAISGQEGSFLSGGKIFIPVAQSNSNGTQTITLEEKEFGIALKFTPTVLAGGRINLKVAPEVSELNRDGIGISAPGVNGLAILPSFTTRRAATTVQLHDGQSFAIGGLIKNNVTTNINAFPFLGEIPVLGALFRSSDFQTDRSELVFVITPRLVKPLPADYRLPTDDFIEPSRSDLHLLGRMEGTPPQGLANPSSAESAQSQSNPAAGGFEPK</sequence>
<dbReference type="EMBL" id="FTMD01000001">
    <property type="protein sequence ID" value="SIP86338.1"/>
    <property type="molecule type" value="Genomic_DNA"/>
</dbReference>
<feature type="signal peptide" evidence="3">
    <location>
        <begin position="1"/>
        <end position="31"/>
    </location>
</feature>
<dbReference type="PRINTS" id="PR00811">
    <property type="entry name" value="BCTERIALGSPD"/>
</dbReference>
<dbReference type="InterPro" id="IPR032789">
    <property type="entry name" value="T2SS-T3SS_pil_N"/>
</dbReference>
<dbReference type="InterPro" id="IPR050810">
    <property type="entry name" value="Bact_Secretion_Sys_Channel"/>
</dbReference>
<evidence type="ECO:0000313" key="6">
    <source>
        <dbReference type="EMBL" id="SIP86338.1"/>
    </source>
</evidence>
<dbReference type="InterPro" id="IPR006311">
    <property type="entry name" value="TAT_signal"/>
</dbReference>